<sequence length="213" mass="22643">MMNRLVLTLRYSLVALLVLGLAQAEAAADEPAVSAENCPAGSYLFRCRLLEIEPAAGERVCAQLSICKSKATSHVWPLADEGVIEKVAQCDGVKTLADATLVTPANQPASVHSGGTLSIPDGSADGSETELKMGSLIELAPDRDDVWHFGMQYRDAKPMPAGPTIRTARFVFSVDFREAASHVCLLPPRHGGRGMIAVVTREECSATPSPVSK</sequence>
<dbReference type="KEGG" id="pbs:Plabr_4542"/>
<evidence type="ECO:0008006" key="4">
    <source>
        <dbReference type="Google" id="ProtNLM"/>
    </source>
</evidence>
<accession>F0SMD4</accession>
<evidence type="ECO:0000313" key="2">
    <source>
        <dbReference type="EMBL" id="ADY62113.1"/>
    </source>
</evidence>
<keyword evidence="1" id="KW-0732">Signal</keyword>
<keyword evidence="3" id="KW-1185">Reference proteome</keyword>
<protein>
    <recommendedName>
        <fullName evidence="4">Signal peptide-domain containing protein</fullName>
    </recommendedName>
</protein>
<gene>
    <name evidence="2" type="ordered locus">Plabr_4542</name>
</gene>
<evidence type="ECO:0000256" key="1">
    <source>
        <dbReference type="SAM" id="SignalP"/>
    </source>
</evidence>
<organism evidence="2 3">
    <name type="scientific">Rubinisphaera brasiliensis (strain ATCC 49424 / DSM 5305 / JCM 21570 / IAM 15109 / NBRC 103401 / IFAM 1448)</name>
    <name type="common">Planctomyces brasiliensis</name>
    <dbReference type="NCBI Taxonomy" id="756272"/>
    <lineage>
        <taxon>Bacteria</taxon>
        <taxon>Pseudomonadati</taxon>
        <taxon>Planctomycetota</taxon>
        <taxon>Planctomycetia</taxon>
        <taxon>Planctomycetales</taxon>
        <taxon>Planctomycetaceae</taxon>
        <taxon>Rubinisphaera</taxon>
    </lineage>
</organism>
<dbReference type="RefSeq" id="WP_013630817.1">
    <property type="nucleotide sequence ID" value="NC_015174.1"/>
</dbReference>
<dbReference type="EMBL" id="CP002546">
    <property type="protein sequence ID" value="ADY62113.1"/>
    <property type="molecule type" value="Genomic_DNA"/>
</dbReference>
<proteinExistence type="predicted"/>
<feature type="signal peptide" evidence="1">
    <location>
        <begin position="1"/>
        <end position="26"/>
    </location>
</feature>
<dbReference type="Proteomes" id="UP000006860">
    <property type="component" value="Chromosome"/>
</dbReference>
<feature type="chain" id="PRO_5003260694" description="Signal peptide-domain containing protein" evidence="1">
    <location>
        <begin position="27"/>
        <end position="213"/>
    </location>
</feature>
<evidence type="ECO:0000313" key="3">
    <source>
        <dbReference type="Proteomes" id="UP000006860"/>
    </source>
</evidence>
<reference evidence="3" key="1">
    <citation type="submission" date="2011-02" db="EMBL/GenBank/DDBJ databases">
        <title>The complete genome of Planctomyces brasiliensis DSM 5305.</title>
        <authorList>
            <person name="Lucas S."/>
            <person name="Copeland A."/>
            <person name="Lapidus A."/>
            <person name="Bruce D."/>
            <person name="Goodwin L."/>
            <person name="Pitluck S."/>
            <person name="Kyrpides N."/>
            <person name="Mavromatis K."/>
            <person name="Pagani I."/>
            <person name="Ivanova N."/>
            <person name="Ovchinnikova G."/>
            <person name="Lu M."/>
            <person name="Detter J.C."/>
            <person name="Han C."/>
            <person name="Land M."/>
            <person name="Hauser L."/>
            <person name="Markowitz V."/>
            <person name="Cheng J.-F."/>
            <person name="Hugenholtz P."/>
            <person name="Woyke T."/>
            <person name="Wu D."/>
            <person name="Tindall B."/>
            <person name="Pomrenke H.G."/>
            <person name="Brambilla E."/>
            <person name="Klenk H.-P."/>
            <person name="Eisen J.A."/>
        </authorList>
    </citation>
    <scope>NUCLEOTIDE SEQUENCE [LARGE SCALE GENOMIC DNA]</scope>
    <source>
        <strain evidence="3">ATCC 49424 / DSM 5305 / JCM 21570 / NBRC 103401 / IFAM 1448</strain>
    </source>
</reference>
<dbReference type="AlphaFoldDB" id="F0SMD4"/>
<name>F0SMD4_RUBBR</name>
<dbReference type="HOGENOM" id="CLU_1293516_0_0_0"/>